<evidence type="ECO:0000259" key="3">
    <source>
        <dbReference type="Pfam" id="PF00534"/>
    </source>
</evidence>
<accession>A0A2A9DUS6</accession>
<keyword evidence="6" id="KW-1185">Reference proteome</keyword>
<dbReference type="Gene3D" id="3.40.50.2000">
    <property type="entry name" value="Glycogen Phosphorylase B"/>
    <property type="match status" value="2"/>
</dbReference>
<reference evidence="5 6" key="1">
    <citation type="submission" date="2017-10" db="EMBL/GenBank/DDBJ databases">
        <title>Sequencing the genomes of 1000 actinobacteria strains.</title>
        <authorList>
            <person name="Klenk H.-P."/>
        </authorList>
    </citation>
    <scope>NUCLEOTIDE SEQUENCE [LARGE SCALE GENOMIC DNA]</scope>
    <source>
        <strain evidence="5 6">DSM 21798</strain>
    </source>
</reference>
<sequence length="649" mass="71500">MKVLRVAHHGVVAAWRERERQLRELGADVTMLSARRWNEGGRRVELDASSDTFVTGVRTVGRHPNAFLYDPVPLWRALGERPDVIDLHEEPFSLATAEVLLLRALRRRRTPFVFYSAQNIEKRYPIPFRWFEAYALKHAIGAYVCNSDAGAILSRKGMRGLCRVIPLGVDITRFAPRDRRTPSSRPVIGYVGRLEPHKGCEVLLRAVSANPSWDVRITGEGSAYSDLVALTRELGIADRVSFLGFAEDAELASRYQDLDVLAVPSLDTPGWLEQFCRSAVEAMASGVPVVASRSGALPDVVGDAGILTTPGDSSALSDGISRALNLTTWTDLRARGRERARTFTWPRIAEQHNELYRDTVGENSLGRDLTPHVVIVAYGSPDMLSNALRSLEAEFPVTIVDNSSSAETRRVADEHDAIYIDPGRNLGFGAGVNVALRWLADNGMSDRDVLLLNPDAQISAGSVRTMHALMHARPRVAAVGATQVDPTSGQQTRVWWPFPHPVRAWIEALGLGVLNRAHGFAIGSVLLLRAEAVADVGRFDERFFLYAEEVDWQKRAVDHGWSIDVAAVKAMHLGGATSESGARRERYFHASGELYLRKHFGTAGWQLYRSAIVVGAVARSAVLRSSRRQSALARLRLYLRGPAQGVSAS</sequence>
<evidence type="ECO:0000313" key="6">
    <source>
        <dbReference type="Proteomes" id="UP000221369"/>
    </source>
</evidence>
<dbReference type="Gene3D" id="3.90.550.10">
    <property type="entry name" value="Spore Coat Polysaccharide Biosynthesis Protein SpsA, Chain A"/>
    <property type="match status" value="1"/>
</dbReference>
<protein>
    <recommendedName>
        <fullName evidence="1">D-inositol 3-phosphate glycosyltransferase</fullName>
    </recommendedName>
</protein>
<evidence type="ECO:0000256" key="1">
    <source>
        <dbReference type="ARBA" id="ARBA00021292"/>
    </source>
</evidence>
<dbReference type="CDD" id="cd03801">
    <property type="entry name" value="GT4_PimA-like"/>
    <property type="match status" value="1"/>
</dbReference>
<dbReference type="InterPro" id="IPR029044">
    <property type="entry name" value="Nucleotide-diphossugar_trans"/>
</dbReference>
<dbReference type="AlphaFoldDB" id="A0A2A9DUS6"/>
<dbReference type="SUPFAM" id="SSF53756">
    <property type="entry name" value="UDP-Glycosyltransferase/glycogen phosphorylase"/>
    <property type="match status" value="1"/>
</dbReference>
<dbReference type="Pfam" id="PF00535">
    <property type="entry name" value="Glycos_transf_2"/>
    <property type="match status" value="1"/>
</dbReference>
<dbReference type="PANTHER" id="PTHR45947:SF3">
    <property type="entry name" value="SULFOQUINOVOSYL TRANSFERASE SQD2"/>
    <property type="match status" value="1"/>
</dbReference>
<dbReference type="GO" id="GO:0016758">
    <property type="term" value="F:hexosyltransferase activity"/>
    <property type="evidence" value="ECO:0007669"/>
    <property type="project" value="TreeGrafter"/>
</dbReference>
<evidence type="ECO:0000313" key="5">
    <source>
        <dbReference type="EMBL" id="PFG30438.1"/>
    </source>
</evidence>
<dbReference type="RefSeq" id="WP_098406900.1">
    <property type="nucleotide sequence ID" value="NZ_PDJE01000001.1"/>
</dbReference>
<gene>
    <name evidence="5" type="ORF">ATJ78_1367</name>
</gene>
<proteinExistence type="predicted"/>
<evidence type="ECO:0000259" key="4">
    <source>
        <dbReference type="Pfam" id="PF00535"/>
    </source>
</evidence>
<dbReference type="PANTHER" id="PTHR45947">
    <property type="entry name" value="SULFOQUINOVOSYL TRANSFERASE SQD2"/>
    <property type="match status" value="1"/>
</dbReference>
<comment type="caution">
    <text evidence="5">The sequence shown here is derived from an EMBL/GenBank/DDBJ whole genome shotgun (WGS) entry which is preliminary data.</text>
</comment>
<dbReference type="SUPFAM" id="SSF53448">
    <property type="entry name" value="Nucleotide-diphospho-sugar transferases"/>
    <property type="match status" value="1"/>
</dbReference>
<dbReference type="EMBL" id="PDJE01000001">
    <property type="protein sequence ID" value="PFG30438.1"/>
    <property type="molecule type" value="Genomic_DNA"/>
</dbReference>
<dbReference type="InterPro" id="IPR001296">
    <property type="entry name" value="Glyco_trans_1"/>
</dbReference>
<organism evidence="5 6">
    <name type="scientific">Paramicrobacterium agarici</name>
    <dbReference type="NCBI Taxonomy" id="630514"/>
    <lineage>
        <taxon>Bacteria</taxon>
        <taxon>Bacillati</taxon>
        <taxon>Actinomycetota</taxon>
        <taxon>Actinomycetes</taxon>
        <taxon>Micrococcales</taxon>
        <taxon>Microbacteriaceae</taxon>
        <taxon>Paramicrobacterium</taxon>
    </lineage>
</organism>
<dbReference type="Proteomes" id="UP000221369">
    <property type="component" value="Unassembled WGS sequence"/>
</dbReference>
<keyword evidence="2 5" id="KW-0808">Transferase</keyword>
<dbReference type="InterPro" id="IPR001173">
    <property type="entry name" value="Glyco_trans_2-like"/>
</dbReference>
<feature type="domain" description="Glycosyltransferase 2-like" evidence="4">
    <location>
        <begin position="373"/>
        <end position="533"/>
    </location>
</feature>
<dbReference type="InterPro" id="IPR050194">
    <property type="entry name" value="Glycosyltransferase_grp1"/>
</dbReference>
<feature type="domain" description="Glycosyl transferase family 1" evidence="3">
    <location>
        <begin position="178"/>
        <end position="341"/>
    </location>
</feature>
<evidence type="ECO:0000256" key="2">
    <source>
        <dbReference type="ARBA" id="ARBA00022679"/>
    </source>
</evidence>
<dbReference type="Pfam" id="PF00534">
    <property type="entry name" value="Glycos_transf_1"/>
    <property type="match status" value="1"/>
</dbReference>
<name>A0A2A9DUS6_9MICO</name>